<organism evidence="2 3">
    <name type="scientific">Giardia duodenalis assemblage B</name>
    <dbReference type="NCBI Taxonomy" id="1394984"/>
    <lineage>
        <taxon>Eukaryota</taxon>
        <taxon>Metamonada</taxon>
        <taxon>Diplomonadida</taxon>
        <taxon>Hexamitidae</taxon>
        <taxon>Giardiinae</taxon>
        <taxon>Giardia</taxon>
    </lineage>
</organism>
<sequence length="1191" mass="131258">MEHLFQVASQQAAPPEGFDESSDDEYGCKGMDLVISEGNLLRVVRNRSTLGLCMVKHQNLLDYLSKESTLIEIMELIFNRVATPPNSNECTDSKEESMMADSALNPQPASPMHVTSDDLIIELSVKSQKYPVTLDDVSRAIELIRTAERATTILTHILSNPSILRIPFQAVATVYGLFDDRVPALRNVVVNPASDSELQSDCKIEITKAFDALLNICTLSVDSLPIFIDALEQPLFDTDESENGNSSSVLLMDVWTQLLLLDRTGSSFVRLVANPKDKPTPLLDRLSDFLSQRKVFSTFIDHLFISTNTSCDSITSILIQSLSSQAPWCNTIVQEFPHVFCLFLLLTGNTLPPDLPTELLSRLPVSSPIDNPSLCLTSSIADILVYILRTILFDAITISLNSSDDAALEGETTITLRFLKDKGYTHANNWTIFTTTLLPALCTAAVSNLTKSIDPSNGGTFSVVSLLVLKTIVRFIELTHNINDHIDSVLLSKTYGCSSKTLLSVISLAATENGSCGVLPSSLRSLGWGIEPSEFFAKLRYGDAGRLCDVSIELIVKIIVQSELYSVLCKVMHAYPTTTIVLFLCSRLFIIAAFYLSNSKSDFIKHTLEQSGIFEEITLIPLEDRSNFITIKPASGVEELSIDEQLPTEFLPYRFRSPLTVYLLGIFRAFIRLAANVTQGEFDSEWSRHLELRESPSSPPTHVMTYAQLKNNDGNQNSLRDLLLAHQKLAAVSSTFLWLDRVGGNCYFKGLLPFSRRILSLGISTYAGVSLESLKEYADKEPVFAVSQDWNANNNFSLKQNIVLNTLKQMLALKRGVQFSFTETDLTSIYNGIMSTSLDDEEENDAQGDNHDLDADQPDENVDITSYLANNATENLEEQAEITQGTRESETFGSNDVIAFAECLPEEMEPPVELSALLESDGEIAPSGSETCSINIEPPTNTQPDRQEKANNSSTLASVETRSPLVCTTAKELAQALHNTPPSDSIETASNPKTNYQLDTNTKSATLDGAISKDQLPRGQYEPQINVIHLTSIDNIDRSYSPPPIPKSSSPPAGIHKRTSRGACSPNKPLTAISSVAAKRADNFSTIEGAILTEKSPRAKPATRPFAHGVRPVREAVKASNEYCDIPANEGRFMTFEEATAVFGRQNNIIGRRVRIDNGSNENEFKPLPKKMMAATSSYGMGRFKEYRVRP</sequence>
<feature type="compositionally biased region" description="Polar residues" evidence="1">
    <location>
        <begin position="928"/>
        <end position="961"/>
    </location>
</feature>
<evidence type="ECO:0000313" key="3">
    <source>
        <dbReference type="Proteomes" id="UP000070089"/>
    </source>
</evidence>
<dbReference type="Proteomes" id="UP000070089">
    <property type="component" value="Unassembled WGS sequence"/>
</dbReference>
<proteinExistence type="predicted"/>
<evidence type="ECO:0000313" key="2">
    <source>
        <dbReference type="EMBL" id="KWX11764.1"/>
    </source>
</evidence>
<dbReference type="EMBL" id="JXTI01000157">
    <property type="protein sequence ID" value="KWX11764.1"/>
    <property type="molecule type" value="Genomic_DNA"/>
</dbReference>
<comment type="caution">
    <text evidence="2">The sequence shown here is derived from an EMBL/GenBank/DDBJ whole genome shotgun (WGS) entry which is preliminary data.</text>
</comment>
<dbReference type="VEuPathDB" id="GiardiaDB:QR46_4260"/>
<dbReference type="AlphaFoldDB" id="A0A132NNZ7"/>
<reference evidence="2 3" key="1">
    <citation type="journal article" date="2015" name="Mol. Biochem. Parasitol.">
        <title>Identification of polymorphic genes for use in assemblage B genotyping assays through comparative genomics of multiple assemblage B Giardia duodenalis isolates.</title>
        <authorList>
            <person name="Wielinga C."/>
            <person name="Thompson R.C."/>
            <person name="Monis P."/>
            <person name="Ryan U."/>
        </authorList>
    </citation>
    <scope>NUCLEOTIDE SEQUENCE [LARGE SCALE GENOMIC DNA]</scope>
    <source>
        <strain evidence="2 3">BAH15c1</strain>
    </source>
</reference>
<evidence type="ECO:0000256" key="1">
    <source>
        <dbReference type="SAM" id="MobiDB-lite"/>
    </source>
</evidence>
<protein>
    <submittedName>
        <fullName evidence="2">Uncharacterized protein</fullName>
    </submittedName>
</protein>
<dbReference type="OrthoDB" id="10255504at2759"/>
<feature type="region of interest" description="Disordered" evidence="1">
    <location>
        <begin position="1040"/>
        <end position="1067"/>
    </location>
</feature>
<gene>
    <name evidence="2" type="ORF">QR46_4260</name>
</gene>
<feature type="region of interest" description="Disordered" evidence="1">
    <location>
        <begin position="923"/>
        <end position="961"/>
    </location>
</feature>
<accession>A0A132NNZ7</accession>
<name>A0A132NNZ7_GIAIN</name>
<feature type="region of interest" description="Disordered" evidence="1">
    <location>
        <begin position="1"/>
        <end position="24"/>
    </location>
</feature>